<dbReference type="OrthoDB" id="272687at2759"/>
<dbReference type="AlphaFoldDB" id="A0A3P7EE02"/>
<keyword evidence="1" id="KW-0812">Transmembrane</keyword>
<name>A0A3P7EE02_WUCBA</name>
<gene>
    <name evidence="2" type="ORF">WBA_LOCUS7735</name>
</gene>
<accession>A0A3P7EE02</accession>
<proteinExistence type="predicted"/>
<keyword evidence="1" id="KW-0472">Membrane</keyword>
<evidence type="ECO:0000256" key="1">
    <source>
        <dbReference type="SAM" id="Phobius"/>
    </source>
</evidence>
<protein>
    <submittedName>
        <fullName evidence="2">Uncharacterized protein</fullName>
    </submittedName>
</protein>
<keyword evidence="1" id="KW-1133">Transmembrane helix</keyword>
<evidence type="ECO:0000313" key="3">
    <source>
        <dbReference type="Proteomes" id="UP000270924"/>
    </source>
</evidence>
<keyword evidence="3" id="KW-1185">Reference proteome</keyword>
<sequence length="126" mass="14655">MNEIVNIYDELKSIVEGCHCDLHIKAKQHITALKQYDNTHKLSAKYRLKLKGLLGLIMGMQIFDIFVPMMMLSGKKEFFISEQNYKKGQLFFGSLTILPFIFFSYLKSLVFGLFFELETAFDILII</sequence>
<dbReference type="EMBL" id="UYWW01005760">
    <property type="protein sequence ID" value="VDM14349.1"/>
    <property type="molecule type" value="Genomic_DNA"/>
</dbReference>
<feature type="transmembrane region" description="Helical" evidence="1">
    <location>
        <begin position="53"/>
        <end position="71"/>
    </location>
</feature>
<evidence type="ECO:0000313" key="2">
    <source>
        <dbReference type="EMBL" id="VDM14349.1"/>
    </source>
</evidence>
<dbReference type="Proteomes" id="UP000270924">
    <property type="component" value="Unassembled WGS sequence"/>
</dbReference>
<reference evidence="2 3" key="1">
    <citation type="submission" date="2018-11" db="EMBL/GenBank/DDBJ databases">
        <authorList>
            <consortium name="Pathogen Informatics"/>
        </authorList>
    </citation>
    <scope>NUCLEOTIDE SEQUENCE [LARGE SCALE GENOMIC DNA]</scope>
</reference>
<feature type="transmembrane region" description="Helical" evidence="1">
    <location>
        <begin position="91"/>
        <end position="115"/>
    </location>
</feature>
<organism evidence="2 3">
    <name type="scientific">Wuchereria bancrofti</name>
    <dbReference type="NCBI Taxonomy" id="6293"/>
    <lineage>
        <taxon>Eukaryota</taxon>
        <taxon>Metazoa</taxon>
        <taxon>Ecdysozoa</taxon>
        <taxon>Nematoda</taxon>
        <taxon>Chromadorea</taxon>
        <taxon>Rhabditida</taxon>
        <taxon>Spirurina</taxon>
        <taxon>Spiruromorpha</taxon>
        <taxon>Filarioidea</taxon>
        <taxon>Onchocercidae</taxon>
        <taxon>Wuchereria</taxon>
    </lineage>
</organism>
<dbReference type="InParanoid" id="A0A3P7EE02"/>